<organism evidence="1 2">
    <name type="scientific">Thermomonas aquatica</name>
    <dbReference type="NCBI Taxonomy" id="2202149"/>
    <lineage>
        <taxon>Bacteria</taxon>
        <taxon>Pseudomonadati</taxon>
        <taxon>Pseudomonadota</taxon>
        <taxon>Gammaproteobacteria</taxon>
        <taxon>Lysobacterales</taxon>
        <taxon>Lysobacteraceae</taxon>
        <taxon>Thermomonas</taxon>
    </lineage>
</organism>
<evidence type="ECO:0000313" key="2">
    <source>
        <dbReference type="Proteomes" id="UP000308149"/>
    </source>
</evidence>
<dbReference type="Proteomes" id="UP000308149">
    <property type="component" value="Chromosome"/>
</dbReference>
<reference evidence="1 2" key="1">
    <citation type="submission" date="2019-06" db="EMBL/GenBank/DDBJ databases">
        <title>Thermomonas aquatica sp. nov., isolated from an industrial wastewater treatment plant.</title>
        <authorList>
            <person name="Jeon J.H."/>
            <person name="Park D.-S."/>
        </authorList>
    </citation>
    <scope>NUCLEOTIDE SEQUENCE [LARGE SCALE GENOMIC DNA]</scope>
    <source>
        <strain evidence="1 2">SY21</strain>
    </source>
</reference>
<dbReference type="EMBL" id="CP040871">
    <property type="protein sequence ID" value="QDA56978.1"/>
    <property type="molecule type" value="Genomic_DNA"/>
</dbReference>
<dbReference type="OrthoDB" id="5511528at2"/>
<dbReference type="AlphaFoldDB" id="A0A5B7ZPW2"/>
<evidence type="ECO:0000313" key="1">
    <source>
        <dbReference type="EMBL" id="QDA56978.1"/>
    </source>
</evidence>
<keyword evidence="2" id="KW-1185">Reference proteome</keyword>
<proteinExistence type="predicted"/>
<dbReference type="RefSeq" id="WP_139716030.1">
    <property type="nucleotide sequence ID" value="NZ_CP040871.1"/>
</dbReference>
<name>A0A5B7ZPW2_9GAMM</name>
<gene>
    <name evidence="1" type="ORF">FHQ07_06435</name>
</gene>
<dbReference type="Pfam" id="PF22558">
    <property type="entry name" value="REase-ARP"/>
    <property type="match status" value="1"/>
</dbReference>
<dbReference type="InterPro" id="IPR054333">
    <property type="entry name" value="REase-ARP-assoc"/>
</dbReference>
<dbReference type="KEGG" id="thes:FHQ07_06435"/>
<protein>
    <submittedName>
        <fullName evidence="1">Uncharacterized protein</fullName>
    </submittedName>
</protein>
<sequence>MSNYAKHLNVHLASYKARCLGAFEPGTFMYRGQELRYDHILPKEQGWLNLLGPCRSDIQRYLAARPTIKLHRYFHHLNSSQAFALNLFFPYFEKGGAPQLLAAMGSAGHLSSWDPECIVDVEEGTNVDVTWQSGGTRTYCEVKLSEQEFGTAKDDERHRGKLERIYRPGLAGACSPEWLQPEKFFQNYQLFRNVWLVAREPGSNLVFLAPRANTKIWRQLTAFFGKLHEPLATRVRAVAIEDVIGALAAADALPPALRNYAELLREKYVLPPLA</sequence>
<accession>A0A5B7ZPW2</accession>